<dbReference type="InterPro" id="IPR008906">
    <property type="entry name" value="HATC_C_dom"/>
</dbReference>
<dbReference type="Proteomes" id="UP001558613">
    <property type="component" value="Unassembled WGS sequence"/>
</dbReference>
<evidence type="ECO:0000313" key="8">
    <source>
        <dbReference type="EMBL" id="KAL1264701.1"/>
    </source>
</evidence>
<dbReference type="Pfam" id="PF05699">
    <property type="entry name" value="Dimer_Tnp_hAT"/>
    <property type="match status" value="1"/>
</dbReference>
<dbReference type="PANTHER" id="PTHR46481">
    <property type="entry name" value="ZINC FINGER BED DOMAIN-CONTAINING PROTEIN 4"/>
    <property type="match status" value="1"/>
</dbReference>
<evidence type="ECO:0000256" key="3">
    <source>
        <dbReference type="ARBA" id="ARBA00022771"/>
    </source>
</evidence>
<dbReference type="PANTHER" id="PTHR46481:SF10">
    <property type="entry name" value="ZINC FINGER BED DOMAIN-CONTAINING PROTEIN 39"/>
    <property type="match status" value="1"/>
</dbReference>
<comment type="subcellular location">
    <subcellularLocation>
        <location evidence="1">Nucleus</location>
    </subcellularLocation>
</comment>
<gene>
    <name evidence="8" type="ORF">QQF64_005056</name>
</gene>
<dbReference type="InterPro" id="IPR012337">
    <property type="entry name" value="RNaseH-like_sf"/>
</dbReference>
<organism evidence="8 9">
    <name type="scientific">Cirrhinus molitorella</name>
    <name type="common">mud carp</name>
    <dbReference type="NCBI Taxonomy" id="172907"/>
    <lineage>
        <taxon>Eukaryota</taxon>
        <taxon>Metazoa</taxon>
        <taxon>Chordata</taxon>
        <taxon>Craniata</taxon>
        <taxon>Vertebrata</taxon>
        <taxon>Euteleostomi</taxon>
        <taxon>Actinopterygii</taxon>
        <taxon>Neopterygii</taxon>
        <taxon>Teleostei</taxon>
        <taxon>Ostariophysi</taxon>
        <taxon>Cypriniformes</taxon>
        <taxon>Cyprinidae</taxon>
        <taxon>Labeoninae</taxon>
        <taxon>Labeonini</taxon>
        <taxon>Cirrhinus</taxon>
    </lineage>
</organism>
<reference evidence="8 9" key="1">
    <citation type="submission" date="2023-09" db="EMBL/GenBank/DDBJ databases">
        <authorList>
            <person name="Wang M."/>
        </authorList>
    </citation>
    <scope>NUCLEOTIDE SEQUENCE [LARGE SCALE GENOMIC DNA]</scope>
    <source>
        <strain evidence="8">GT-2023</strain>
        <tissue evidence="8">Liver</tissue>
    </source>
</reference>
<dbReference type="SUPFAM" id="SSF53098">
    <property type="entry name" value="Ribonuclease H-like"/>
    <property type="match status" value="1"/>
</dbReference>
<keyword evidence="5" id="KW-0539">Nucleus</keyword>
<keyword evidence="9" id="KW-1185">Reference proteome</keyword>
<name>A0ABR3MJW1_9TELE</name>
<sequence>MKPKLLNIPSTSCELHIAPKLSSMNKKGERFANDLYRRRQRHCEFSSDTFAPIPFKRTYRRRGRLESGRKWSDGRPALQTQPNRPYNQQELPTNRGHGSNVNTLLNMIIKDLQPLSAVTRSNASLIRNELQNLYWEKRKEVQNAVNNAHNLVLSAELWSSSEEVFYLTVSCHLISENWKLKSYVLDTAHLLTKHTAENAVEHLLRISNEWNATEKTQIVVTNVDGIKKAHINGCRWTYIPCFAHTLDKVFKETIKGTDCEPLLRKCQQIVAFFHQSDTASQSLKEYCASLNLRQSELTQSCGLKWLGTLHMLNKIIEQWKAIFKVFVDRRVDNLCLNENERKIIKNIVAVLDILKDITEKLGSQGFSPISNIIPLVQKLQERLRNQRMVENRIAKKLSEICDFHIGNIKKNLWFSVSTALDLQYKTSILHDLGTEDIAAEIIKQIKGDTHAAVQCSHDTESEDSVFQKYWKTTNIPANALEFWKTSEEFKKLAMVARKHLTVVSTAIPVERVHQLQEAWLVDRRNCLEPENVNMILFLNSNQ</sequence>
<evidence type="ECO:0000259" key="7">
    <source>
        <dbReference type="Pfam" id="PF05699"/>
    </source>
</evidence>
<evidence type="ECO:0000256" key="1">
    <source>
        <dbReference type="ARBA" id="ARBA00004123"/>
    </source>
</evidence>
<feature type="domain" description="HAT C-terminal dimerisation" evidence="7">
    <location>
        <begin position="475"/>
        <end position="541"/>
    </location>
</feature>
<evidence type="ECO:0000256" key="5">
    <source>
        <dbReference type="ARBA" id="ARBA00023242"/>
    </source>
</evidence>
<comment type="caution">
    <text evidence="8">The sequence shown here is derived from an EMBL/GenBank/DDBJ whole genome shotgun (WGS) entry which is preliminary data.</text>
</comment>
<dbReference type="EMBL" id="JAYMGO010000012">
    <property type="protein sequence ID" value="KAL1264701.1"/>
    <property type="molecule type" value="Genomic_DNA"/>
</dbReference>
<feature type="region of interest" description="Disordered" evidence="6">
    <location>
        <begin position="66"/>
        <end position="96"/>
    </location>
</feature>
<evidence type="ECO:0000313" key="9">
    <source>
        <dbReference type="Proteomes" id="UP001558613"/>
    </source>
</evidence>
<evidence type="ECO:0000256" key="6">
    <source>
        <dbReference type="SAM" id="MobiDB-lite"/>
    </source>
</evidence>
<feature type="compositionally biased region" description="Polar residues" evidence="6">
    <location>
        <begin position="78"/>
        <end position="96"/>
    </location>
</feature>
<proteinExistence type="predicted"/>
<protein>
    <recommendedName>
        <fullName evidence="7">HAT C-terminal dimerisation domain-containing protein</fullName>
    </recommendedName>
</protein>
<keyword evidence="2" id="KW-0479">Metal-binding</keyword>
<accession>A0ABR3MJW1</accession>
<keyword evidence="4" id="KW-0862">Zinc</keyword>
<evidence type="ECO:0000256" key="4">
    <source>
        <dbReference type="ARBA" id="ARBA00022833"/>
    </source>
</evidence>
<keyword evidence="3" id="KW-0863">Zinc-finger</keyword>
<dbReference type="InterPro" id="IPR052035">
    <property type="entry name" value="ZnF_BED_domain_contain"/>
</dbReference>
<evidence type="ECO:0000256" key="2">
    <source>
        <dbReference type="ARBA" id="ARBA00022723"/>
    </source>
</evidence>